<dbReference type="GO" id="GO:0007015">
    <property type="term" value="P:actin filament organization"/>
    <property type="evidence" value="ECO:0007669"/>
    <property type="project" value="TreeGrafter"/>
</dbReference>
<evidence type="ECO:0000256" key="9">
    <source>
        <dbReference type="ARBA" id="ARBA00023203"/>
    </source>
</evidence>
<evidence type="ECO:0000256" key="6">
    <source>
        <dbReference type="ARBA" id="ARBA00022902"/>
    </source>
</evidence>
<feature type="domain" description="PDZ" evidence="15">
    <location>
        <begin position="731"/>
        <end position="819"/>
    </location>
</feature>
<dbReference type="Pfam" id="PF17817">
    <property type="entry name" value="PDZ_5"/>
    <property type="match status" value="1"/>
</dbReference>
<feature type="compositionally biased region" description="Basic and acidic residues" evidence="13">
    <location>
        <begin position="609"/>
        <end position="625"/>
    </location>
</feature>
<keyword evidence="3" id="KW-0963">Cytoplasm</keyword>
<evidence type="ECO:0000256" key="1">
    <source>
        <dbReference type="ARBA" id="ARBA00004245"/>
    </source>
</evidence>
<evidence type="ECO:0000256" key="11">
    <source>
        <dbReference type="ARBA" id="ARBA00034103"/>
    </source>
</evidence>
<evidence type="ECO:0000256" key="2">
    <source>
        <dbReference type="ARBA" id="ARBA00022473"/>
    </source>
</evidence>
<dbReference type="SUPFAM" id="SSF50156">
    <property type="entry name" value="PDZ domain-like"/>
    <property type="match status" value="1"/>
</dbReference>
<evidence type="ECO:0000256" key="8">
    <source>
        <dbReference type="ARBA" id="ARBA00023054"/>
    </source>
</evidence>
<dbReference type="PANTHER" id="PTHR16154">
    <property type="entry name" value="NEURABIN"/>
    <property type="match status" value="1"/>
</dbReference>
<feature type="compositionally biased region" description="Basic residues" evidence="13">
    <location>
        <begin position="1464"/>
        <end position="1477"/>
    </location>
</feature>
<organism evidence="16">
    <name type="scientific">Phallusia mammillata</name>
    <dbReference type="NCBI Taxonomy" id="59560"/>
    <lineage>
        <taxon>Eukaryota</taxon>
        <taxon>Metazoa</taxon>
        <taxon>Chordata</taxon>
        <taxon>Tunicata</taxon>
        <taxon>Ascidiacea</taxon>
        <taxon>Phlebobranchia</taxon>
        <taxon>Ascidiidae</taxon>
        <taxon>Phallusia</taxon>
    </lineage>
</organism>
<feature type="compositionally biased region" description="Low complexity" evidence="13">
    <location>
        <begin position="307"/>
        <end position="338"/>
    </location>
</feature>
<dbReference type="InterPro" id="IPR043446">
    <property type="entry name" value="Neurabin-like"/>
</dbReference>
<dbReference type="GO" id="GO:0014069">
    <property type="term" value="C:postsynaptic density"/>
    <property type="evidence" value="ECO:0007669"/>
    <property type="project" value="TreeGrafter"/>
</dbReference>
<feature type="compositionally biased region" description="Polar residues" evidence="13">
    <location>
        <begin position="476"/>
        <end position="485"/>
    </location>
</feature>
<keyword evidence="9" id="KW-0009">Actin-binding</keyword>
<feature type="domain" description="SAM" evidence="14">
    <location>
        <begin position="1388"/>
        <end position="1451"/>
    </location>
</feature>
<feature type="coiled-coil region" evidence="12">
    <location>
        <begin position="1027"/>
        <end position="1128"/>
    </location>
</feature>
<dbReference type="GO" id="GO:0015629">
    <property type="term" value="C:actin cytoskeleton"/>
    <property type="evidence" value="ECO:0007669"/>
    <property type="project" value="TreeGrafter"/>
</dbReference>
<feature type="compositionally biased region" description="Low complexity" evidence="13">
    <location>
        <begin position="398"/>
        <end position="415"/>
    </location>
</feature>
<dbReference type="SUPFAM" id="SSF47769">
    <property type="entry name" value="SAM/Pointed domain"/>
    <property type="match status" value="1"/>
</dbReference>
<dbReference type="InterPro" id="IPR001660">
    <property type="entry name" value="SAM"/>
</dbReference>
<dbReference type="SMART" id="SM00228">
    <property type="entry name" value="PDZ"/>
    <property type="match status" value="1"/>
</dbReference>
<feature type="compositionally biased region" description="Polar residues" evidence="13">
    <location>
        <begin position="881"/>
        <end position="897"/>
    </location>
</feature>
<evidence type="ECO:0000259" key="14">
    <source>
        <dbReference type="PROSITE" id="PS50105"/>
    </source>
</evidence>
<keyword evidence="2" id="KW-0217">Developmental protein</keyword>
<feature type="region of interest" description="Disordered" evidence="13">
    <location>
        <begin position="1430"/>
        <end position="1477"/>
    </location>
</feature>
<evidence type="ECO:0000256" key="5">
    <source>
        <dbReference type="ARBA" id="ARBA00022782"/>
    </source>
</evidence>
<dbReference type="FunFam" id="2.30.42.10:FF:000010">
    <property type="entry name" value="Neurabin-1 isoform 1"/>
    <property type="match status" value="1"/>
</dbReference>
<feature type="compositionally biased region" description="Low complexity" evidence="13">
    <location>
        <begin position="145"/>
        <end position="157"/>
    </location>
</feature>
<feature type="region of interest" description="Disordered" evidence="13">
    <location>
        <begin position="94"/>
        <end position="276"/>
    </location>
</feature>
<dbReference type="InterPro" id="IPR040645">
    <property type="entry name" value="Neurabin-1/2_PDZ"/>
</dbReference>
<keyword evidence="7" id="KW-0770">Synapse</keyword>
<feature type="compositionally biased region" description="Polar residues" evidence="13">
    <location>
        <begin position="108"/>
        <end position="133"/>
    </location>
</feature>
<feature type="compositionally biased region" description="Polar residues" evidence="13">
    <location>
        <begin position="365"/>
        <end position="379"/>
    </location>
</feature>
<dbReference type="CDD" id="cd06790">
    <property type="entry name" value="PDZ_neurabin-like"/>
    <property type="match status" value="1"/>
</dbReference>
<keyword evidence="6" id="KW-0524">Neurogenesis</keyword>
<dbReference type="PROSITE" id="PS50106">
    <property type="entry name" value="PDZ"/>
    <property type="match status" value="1"/>
</dbReference>
<feature type="region of interest" description="Disordered" evidence="13">
    <location>
        <begin position="394"/>
        <end position="435"/>
    </location>
</feature>
<keyword evidence="5" id="KW-0221">Differentiation</keyword>
<dbReference type="GO" id="GO:0019722">
    <property type="term" value="P:calcium-mediated signaling"/>
    <property type="evidence" value="ECO:0007669"/>
    <property type="project" value="TreeGrafter"/>
</dbReference>
<gene>
    <name evidence="16" type="primary">Ppp1r9a</name>
</gene>
<feature type="region of interest" description="Disordered" evidence="13">
    <location>
        <begin position="588"/>
        <end position="625"/>
    </location>
</feature>
<keyword evidence="8 12" id="KW-0175">Coiled coil</keyword>
<keyword evidence="10" id="KW-0206">Cytoskeleton</keyword>
<dbReference type="Pfam" id="PF07647">
    <property type="entry name" value="SAM_2"/>
    <property type="match status" value="1"/>
</dbReference>
<dbReference type="GO" id="GO:0030425">
    <property type="term" value="C:dendrite"/>
    <property type="evidence" value="ECO:0007669"/>
    <property type="project" value="TreeGrafter"/>
</dbReference>
<evidence type="ECO:0000256" key="10">
    <source>
        <dbReference type="ARBA" id="ARBA00023212"/>
    </source>
</evidence>
<evidence type="ECO:0000256" key="4">
    <source>
        <dbReference type="ARBA" id="ARBA00022553"/>
    </source>
</evidence>
<sequence length="1477" mass="163865">MASPAVLTSPSHRNKCGRRFSALQESLVKEINPNDDDNFGSHVSRIKYKFMQTATPDSSMAADVKNSNGTTDIISRRDKFTSAKKIFECLESTPVHHPAPPVYRKASGISSPTRNLPQSPTTTGPFTSWSTLASDEPYRDRKVSESSTTTTNSSIDTSPKHNNRGRNVVSNRKAMRGSSMDARVRSPSSERENFLTDRSAHNGRSRPSRRNTPAYEEGKDASHRNVSQMILNFEKRSKSTDRSDSRYHGYRNKLRSPTKTSVSKRPPTPAAERPSSMVIVESDSVYVNKYLEAISNEAKKPASKEPVVSTNRVSSDSNSRSLDNSRQSASSQSDASDSVFISPYNYNTATPLSAVPSGVRPPENSLVSGNKSRTDSPNTISNLVSEKLNLLETEGKNSESTISSSSDSSLSQVNSTPVEREVETEPQVSKSTTYRSSTISLDANLIIPVAESHDPPEIPSPPLPDTSPNAELVNSGHYQTPTSMPKDTIELKKSHSIGTENSRPNKLSYESDSFLEKSSISQQSPLTSSIFKALGLQDTVQLDTEQSTEVITQDGTTPSANIAASGQAPAASELKESVLVNGYEEEKFKDVHSDSDQESDDEGPVSYEVNRESENEDKESYHGDEDHVQQHFTSDEVENDEQQDSEILTDHRGLYYYETKGLSENASSSDEGGEDTIFHQHTKVCFSTSPIQVFLTHATSEYDRCNDDVDPVSASAEYELEKRVEQMEVFDVELFKGSGGLGISIIGMGVGADAGLEKLGIFVKSVTPNGAADIDGRIKVNDQIIEVDGNSLVGVTQAYAGSVLRNTSGLVQFKIGREQEGNEESEVARLIQQSLEQENEWGQSQTSDDTQRLDSMVDNEVNNHSASEDWEFDESRQIQQKMANSQELSPKQSTESEGSPPKYPQKGYMLRKDSVEVMKLNQRGQTVANYPVLQADNAPYSDFDGLRMISHDTDDGLRLGIVGREANNQSLLGKADEDEVMKSGLFNEGEPPPQVEVFDLPDNDEMIVEGMNEEEYKLKVREMFLRQQVTDAELKQLREKIAEQEKSTKETQENLKNTMAELEGAKEQVAVLDKKYNKAKKLIKEFQQREGEFLKRETNFTMQISTMEKMHEVETNRLRGEMAELEKRLGETVDGKALNRNNSNRSSDNTSPRMVPTYQQHQKKYFPNLANDSPALNTSDNDRPSVRQTFDSLIASLDDMLDSKVDPRTPQAQTPTTPEDTENDFPSDLNQSQLDTSVLKYRAILKGPRHTKQQQSSHAEIPRAHGEELQNLHGSPLTKRGTPNTSQQSSSPLKSPTDEGNPPYDRGDNVTPVPLKKDSPSLRLRMRRALNDPGSESTTTYSPVAPGTSRPQSAASTISYMSSEGSVEANRRVNLQSESNHILNLPSWSVEEVASWLKTAELGHYVQVCLASKIDGSKILTMDNDKLKEMGINDKSDKNQLKRKIKDLKTRHEKEKKIADKQARKQKKKSGGKKSLF</sequence>
<dbReference type="GO" id="GO:0031175">
    <property type="term" value="P:neuron projection development"/>
    <property type="evidence" value="ECO:0007669"/>
    <property type="project" value="TreeGrafter"/>
</dbReference>
<dbReference type="InterPro" id="IPR001478">
    <property type="entry name" value="PDZ"/>
</dbReference>
<dbReference type="PROSITE" id="PS50105">
    <property type="entry name" value="SAM_DOMAIN"/>
    <property type="match status" value="1"/>
</dbReference>
<evidence type="ECO:0000256" key="3">
    <source>
        <dbReference type="ARBA" id="ARBA00022490"/>
    </source>
</evidence>
<dbReference type="EMBL" id="LR789240">
    <property type="protein sequence ID" value="CAB3265102.1"/>
    <property type="molecule type" value="mRNA"/>
</dbReference>
<dbReference type="GO" id="GO:0005737">
    <property type="term" value="C:cytoplasm"/>
    <property type="evidence" value="ECO:0007669"/>
    <property type="project" value="TreeGrafter"/>
</dbReference>
<protein>
    <submittedName>
        <fullName evidence="16">Neurabin-1</fullName>
    </submittedName>
</protein>
<dbReference type="GO" id="GO:0051015">
    <property type="term" value="F:actin filament binding"/>
    <property type="evidence" value="ECO:0007669"/>
    <property type="project" value="TreeGrafter"/>
</dbReference>
<dbReference type="Pfam" id="PF00595">
    <property type="entry name" value="PDZ"/>
    <property type="match status" value="1"/>
</dbReference>
<feature type="compositionally biased region" description="Polar residues" evidence="13">
    <location>
        <begin position="545"/>
        <end position="564"/>
    </location>
</feature>
<dbReference type="PANTHER" id="PTHR16154:SF6">
    <property type="entry name" value="SPINOPHILIN, ISOFORM J"/>
    <property type="match status" value="1"/>
</dbReference>
<dbReference type="InterPro" id="IPR036034">
    <property type="entry name" value="PDZ_sf"/>
</dbReference>
<evidence type="ECO:0000259" key="15">
    <source>
        <dbReference type="PROSITE" id="PS50106"/>
    </source>
</evidence>
<name>A0A6F9DNS4_9ASCI</name>
<feature type="region of interest" description="Disordered" evidence="13">
    <location>
        <begin position="298"/>
        <end position="338"/>
    </location>
</feature>
<reference evidence="16" key="1">
    <citation type="submission" date="2020-04" db="EMBL/GenBank/DDBJ databases">
        <authorList>
            <person name="Neveu A P."/>
        </authorList>
    </citation>
    <scope>NUCLEOTIDE SEQUENCE</scope>
    <source>
        <tissue evidence="16">Whole embryo</tissue>
    </source>
</reference>
<dbReference type="InterPro" id="IPR013761">
    <property type="entry name" value="SAM/pointed_sf"/>
</dbReference>
<evidence type="ECO:0000313" key="16">
    <source>
        <dbReference type="EMBL" id="CAB3265102.1"/>
    </source>
</evidence>
<evidence type="ECO:0000256" key="13">
    <source>
        <dbReference type="SAM" id="MobiDB-lite"/>
    </source>
</evidence>
<evidence type="ECO:0000256" key="7">
    <source>
        <dbReference type="ARBA" id="ARBA00023018"/>
    </source>
</evidence>
<keyword evidence="4" id="KW-0597">Phosphoprotein</keyword>
<feature type="region of interest" description="Disordered" evidence="13">
    <location>
        <begin position="1202"/>
        <end position="1234"/>
    </location>
</feature>
<feature type="region of interest" description="Disordered" evidence="13">
    <location>
        <begin position="1272"/>
        <end position="1355"/>
    </location>
</feature>
<evidence type="ECO:0000256" key="12">
    <source>
        <dbReference type="SAM" id="Coils"/>
    </source>
</evidence>
<feature type="compositionally biased region" description="Basic and acidic residues" evidence="13">
    <location>
        <begin position="1430"/>
        <end position="1440"/>
    </location>
</feature>
<feature type="compositionally biased region" description="Low complexity" evidence="13">
    <location>
        <begin position="1208"/>
        <end position="1218"/>
    </location>
</feature>
<dbReference type="Gene3D" id="1.10.150.50">
    <property type="entry name" value="Transcription Factor, Ets-1"/>
    <property type="match status" value="1"/>
</dbReference>
<feature type="compositionally biased region" description="Basic and acidic residues" evidence="13">
    <location>
        <begin position="233"/>
        <end position="247"/>
    </location>
</feature>
<dbReference type="Gene3D" id="2.30.42.10">
    <property type="match status" value="1"/>
</dbReference>
<feature type="compositionally biased region" description="Polar residues" evidence="13">
    <location>
        <begin position="1281"/>
        <end position="1294"/>
    </location>
</feature>
<feature type="region of interest" description="Disordered" evidence="13">
    <location>
        <begin position="351"/>
        <end position="379"/>
    </location>
</feature>
<feature type="region of interest" description="Disordered" evidence="13">
    <location>
        <begin position="451"/>
        <end position="486"/>
    </location>
</feature>
<proteinExistence type="evidence at transcript level"/>
<feature type="region of interest" description="Disordered" evidence="13">
    <location>
        <begin position="1129"/>
        <end position="1157"/>
    </location>
</feature>
<accession>A0A6F9DNS4</accession>
<feature type="compositionally biased region" description="Basic and acidic residues" evidence="13">
    <location>
        <begin position="1447"/>
        <end position="1463"/>
    </location>
</feature>
<dbReference type="SMART" id="SM00454">
    <property type="entry name" value="SAM"/>
    <property type="match status" value="1"/>
</dbReference>
<feature type="compositionally biased region" description="Basic and acidic residues" evidence="13">
    <location>
        <begin position="182"/>
        <end position="200"/>
    </location>
</feature>
<feature type="region of interest" description="Disordered" evidence="13">
    <location>
        <begin position="881"/>
        <end position="907"/>
    </location>
</feature>
<feature type="compositionally biased region" description="Polar residues" evidence="13">
    <location>
        <begin position="426"/>
        <end position="435"/>
    </location>
</feature>
<feature type="compositionally biased region" description="Low complexity" evidence="13">
    <location>
        <begin position="1139"/>
        <end position="1153"/>
    </location>
</feature>
<comment type="subcellular location">
    <subcellularLocation>
        <location evidence="1">Cytoplasm</location>
        <location evidence="1">Cytoskeleton</location>
    </subcellularLocation>
    <subcellularLocation>
        <location evidence="11">Synapse</location>
    </subcellularLocation>
</comment>
<feature type="region of interest" description="Disordered" evidence="13">
    <location>
        <begin position="545"/>
        <end position="571"/>
    </location>
</feature>